<dbReference type="InterPro" id="IPR001633">
    <property type="entry name" value="EAL_dom"/>
</dbReference>
<dbReference type="InterPro" id="IPR001610">
    <property type="entry name" value="PAC"/>
</dbReference>
<dbReference type="SUPFAM" id="SSF55073">
    <property type="entry name" value="Nucleotide cyclase"/>
    <property type="match status" value="1"/>
</dbReference>
<dbReference type="InterPro" id="IPR052155">
    <property type="entry name" value="Biofilm_reg_signaling"/>
</dbReference>
<evidence type="ECO:0000313" key="5">
    <source>
        <dbReference type="EMBL" id="SMO40292.1"/>
    </source>
</evidence>
<dbReference type="InterPro" id="IPR035919">
    <property type="entry name" value="EAL_sf"/>
</dbReference>
<evidence type="ECO:0000259" key="1">
    <source>
        <dbReference type="PROSITE" id="PS50112"/>
    </source>
</evidence>
<dbReference type="InterPro" id="IPR000700">
    <property type="entry name" value="PAS-assoc_C"/>
</dbReference>
<dbReference type="InterPro" id="IPR000160">
    <property type="entry name" value="GGDEF_dom"/>
</dbReference>
<evidence type="ECO:0000313" key="6">
    <source>
        <dbReference type="Proteomes" id="UP000317315"/>
    </source>
</evidence>
<dbReference type="PROSITE" id="PS50112">
    <property type="entry name" value="PAS"/>
    <property type="match status" value="2"/>
</dbReference>
<dbReference type="SUPFAM" id="SSF141868">
    <property type="entry name" value="EAL domain-like"/>
    <property type="match status" value="1"/>
</dbReference>
<name>A0A521AZM6_9BACT</name>
<dbReference type="SUPFAM" id="SSF55785">
    <property type="entry name" value="PYP-like sensor domain (PAS domain)"/>
    <property type="match status" value="2"/>
</dbReference>
<dbReference type="PROSITE" id="PS50883">
    <property type="entry name" value="EAL"/>
    <property type="match status" value="1"/>
</dbReference>
<dbReference type="SMART" id="SM00091">
    <property type="entry name" value="PAS"/>
    <property type="match status" value="3"/>
</dbReference>
<evidence type="ECO:0000259" key="4">
    <source>
        <dbReference type="PROSITE" id="PS50887"/>
    </source>
</evidence>
<dbReference type="SMART" id="SM00086">
    <property type="entry name" value="PAC"/>
    <property type="match status" value="2"/>
</dbReference>
<dbReference type="Pfam" id="PF08447">
    <property type="entry name" value="PAS_3"/>
    <property type="match status" value="1"/>
</dbReference>
<keyword evidence="6" id="KW-1185">Reference proteome</keyword>
<feature type="domain" description="PAS" evidence="1">
    <location>
        <begin position="112"/>
        <end position="188"/>
    </location>
</feature>
<dbReference type="Pfam" id="PF13426">
    <property type="entry name" value="PAS_9"/>
    <property type="match status" value="2"/>
</dbReference>
<dbReference type="Gene3D" id="3.20.20.450">
    <property type="entry name" value="EAL domain"/>
    <property type="match status" value="1"/>
</dbReference>
<accession>A0A521AZM6</accession>
<dbReference type="PANTHER" id="PTHR44757:SF2">
    <property type="entry name" value="BIOFILM ARCHITECTURE MAINTENANCE PROTEIN MBAA"/>
    <property type="match status" value="1"/>
</dbReference>
<dbReference type="CDD" id="cd00130">
    <property type="entry name" value="PAS"/>
    <property type="match status" value="2"/>
</dbReference>
<dbReference type="EMBL" id="FXTM01000003">
    <property type="protein sequence ID" value="SMO40292.1"/>
    <property type="molecule type" value="Genomic_DNA"/>
</dbReference>
<dbReference type="PANTHER" id="PTHR44757">
    <property type="entry name" value="DIGUANYLATE CYCLASE DGCP"/>
    <property type="match status" value="1"/>
</dbReference>
<proteinExistence type="predicted"/>
<dbReference type="InterPro" id="IPR029787">
    <property type="entry name" value="Nucleotide_cyclase"/>
</dbReference>
<protein>
    <submittedName>
        <fullName evidence="5">Diguanylate cyclase/phosphodiesterase with PAS/PAC sensor(S)</fullName>
    </submittedName>
</protein>
<feature type="domain" description="EAL" evidence="3">
    <location>
        <begin position="535"/>
        <end position="785"/>
    </location>
</feature>
<dbReference type="InterPro" id="IPR013655">
    <property type="entry name" value="PAS_fold_3"/>
</dbReference>
<gene>
    <name evidence="5" type="ORF">SAMN06269117_10339</name>
</gene>
<dbReference type="OrthoDB" id="9762141at2"/>
<dbReference type="PROSITE" id="PS50887">
    <property type="entry name" value="GGDEF"/>
    <property type="match status" value="1"/>
</dbReference>
<organism evidence="5 6">
    <name type="scientific">Balnearium lithotrophicum</name>
    <dbReference type="NCBI Taxonomy" id="223788"/>
    <lineage>
        <taxon>Bacteria</taxon>
        <taxon>Pseudomonadati</taxon>
        <taxon>Aquificota</taxon>
        <taxon>Aquificia</taxon>
        <taxon>Desulfurobacteriales</taxon>
        <taxon>Desulfurobacteriaceae</taxon>
        <taxon>Balnearium</taxon>
    </lineage>
</organism>
<dbReference type="RefSeq" id="WP_142933905.1">
    <property type="nucleotide sequence ID" value="NZ_FXTM01000003.1"/>
</dbReference>
<sequence>MKLSSVILRQIIDEIPAIVIIYEKDKPVWFNKYTLKLTNYSEKEIKSRTIQELFPSFKKSKTGISEDKSQENFYILALLKKDSKFVYLKSLKKTIKIGNQYYGLIIGIDITSKVDLENKIKTITIPIQEVEVNRKTKAVKIIYLNSAIFELTGYDKSDLGDFESFIEKVHSDDRENFLNLINQNYKNKKKITVIFRFKKKTGRYLWIKAIKNNIREESHTIKFLLILIDITKEKRLQKKLEKTLSTLENLMKYSPDILFLLDRKGKILYQSESLTKLGYYDKETVGKSIFDFISADDREKFIYVLNQALENPDKTIKVEYKFLTRNGIPVWFEGHMVFSKKLKKFILIGRNISDRKIIETKLKRAIFYDLETGLANILMFKKYLRPIIRIAKSRNENFIIASIKIVNLRDLLFLSYSNKVTVKNVILEIVKRMESAFPTVYVARISFDEFIISVYTKINQSLDNFIKTLKEIFEKPILGQFVPLYNVGIAVFPTDAENETELLKKSLLALKKATELGINTISLYSSELEKELLEKQMIRAKLSEALKNRELTVYYQPIYSLKDNRIVGFEALIRWFSKDLGAVPPDKFIPIAEETDLILEIGRFALRKSLEDMKNLGKSCFVSVNFSSKQFSSENFLNDIMDALEYYRFNPELLVVEITERTAMENPEYTSKLLEELRKKRIKIALDDFGKGYSNMEYLIDFDIDKLKIDKDFVLKMLETKRARSVVRTVIDLAHSVGATALAEGIENEETLKELREMGCEEGQGFYFMPPVPFERIKEVVERSYCE</sequence>
<feature type="domain" description="GGDEF" evidence="4">
    <location>
        <begin position="396"/>
        <end position="526"/>
    </location>
</feature>
<dbReference type="NCBIfam" id="TIGR00229">
    <property type="entry name" value="sensory_box"/>
    <property type="match status" value="3"/>
</dbReference>
<reference evidence="5 6" key="1">
    <citation type="submission" date="2017-05" db="EMBL/GenBank/DDBJ databases">
        <authorList>
            <person name="Varghese N."/>
            <person name="Submissions S."/>
        </authorList>
    </citation>
    <scope>NUCLEOTIDE SEQUENCE [LARGE SCALE GENOMIC DNA]</scope>
    <source>
        <strain evidence="5 6">DSM 16304</strain>
    </source>
</reference>
<dbReference type="Pfam" id="PF00563">
    <property type="entry name" value="EAL"/>
    <property type="match status" value="1"/>
</dbReference>
<dbReference type="PROSITE" id="PS50113">
    <property type="entry name" value="PAC"/>
    <property type="match status" value="1"/>
</dbReference>
<dbReference type="Gene3D" id="3.30.450.20">
    <property type="entry name" value="PAS domain"/>
    <property type="match status" value="3"/>
</dbReference>
<feature type="domain" description="PAS" evidence="1">
    <location>
        <begin position="243"/>
        <end position="312"/>
    </location>
</feature>
<feature type="domain" description="PAC" evidence="2">
    <location>
        <begin position="191"/>
        <end position="242"/>
    </location>
</feature>
<dbReference type="InterPro" id="IPR000014">
    <property type="entry name" value="PAS"/>
</dbReference>
<dbReference type="InterPro" id="IPR043128">
    <property type="entry name" value="Rev_trsase/Diguanyl_cyclase"/>
</dbReference>
<dbReference type="InterPro" id="IPR035965">
    <property type="entry name" value="PAS-like_dom_sf"/>
</dbReference>
<evidence type="ECO:0000259" key="2">
    <source>
        <dbReference type="PROSITE" id="PS50113"/>
    </source>
</evidence>
<dbReference type="SMART" id="SM00052">
    <property type="entry name" value="EAL"/>
    <property type="match status" value="1"/>
</dbReference>
<dbReference type="AlphaFoldDB" id="A0A521AZM6"/>
<dbReference type="Proteomes" id="UP000317315">
    <property type="component" value="Unassembled WGS sequence"/>
</dbReference>
<dbReference type="Gene3D" id="3.30.70.270">
    <property type="match status" value="1"/>
</dbReference>
<dbReference type="CDD" id="cd01948">
    <property type="entry name" value="EAL"/>
    <property type="match status" value="1"/>
</dbReference>
<evidence type="ECO:0000259" key="3">
    <source>
        <dbReference type="PROSITE" id="PS50883"/>
    </source>
</evidence>